<dbReference type="KEGG" id="ntp:CRH09_20340"/>
<gene>
    <name evidence="8" type="ORF">CRH09_20340</name>
</gene>
<keyword evidence="6 7" id="KW-0472">Membrane</keyword>
<dbReference type="InterPro" id="IPR050171">
    <property type="entry name" value="MFS_Transporters"/>
</dbReference>
<organism evidence="8 9">
    <name type="scientific">Nocardia terpenica</name>
    <dbReference type="NCBI Taxonomy" id="455432"/>
    <lineage>
        <taxon>Bacteria</taxon>
        <taxon>Bacillati</taxon>
        <taxon>Actinomycetota</taxon>
        <taxon>Actinomycetes</taxon>
        <taxon>Mycobacteriales</taxon>
        <taxon>Nocardiaceae</taxon>
        <taxon>Nocardia</taxon>
    </lineage>
</organism>
<evidence type="ECO:0000256" key="1">
    <source>
        <dbReference type="ARBA" id="ARBA00004651"/>
    </source>
</evidence>
<keyword evidence="4 7" id="KW-0812">Transmembrane</keyword>
<dbReference type="AlphaFoldDB" id="A0A291RLK0"/>
<dbReference type="PANTHER" id="PTHR23517">
    <property type="entry name" value="RESISTANCE PROTEIN MDTM, PUTATIVE-RELATED-RELATED"/>
    <property type="match status" value="1"/>
</dbReference>
<dbReference type="Pfam" id="PF07690">
    <property type="entry name" value="MFS_1"/>
    <property type="match status" value="1"/>
</dbReference>
<feature type="transmembrane region" description="Helical" evidence="7">
    <location>
        <begin position="55"/>
        <end position="76"/>
    </location>
</feature>
<feature type="transmembrane region" description="Helical" evidence="7">
    <location>
        <begin position="349"/>
        <end position="368"/>
    </location>
</feature>
<name>A0A291RLK0_9NOCA</name>
<dbReference type="InterPro" id="IPR036259">
    <property type="entry name" value="MFS_trans_sf"/>
</dbReference>
<dbReference type="GO" id="GO:0022857">
    <property type="term" value="F:transmembrane transporter activity"/>
    <property type="evidence" value="ECO:0007669"/>
    <property type="project" value="InterPro"/>
</dbReference>
<dbReference type="Proteomes" id="UP000221961">
    <property type="component" value="Chromosome"/>
</dbReference>
<evidence type="ECO:0000313" key="8">
    <source>
        <dbReference type="EMBL" id="ATL68178.1"/>
    </source>
</evidence>
<feature type="transmembrane region" description="Helical" evidence="7">
    <location>
        <begin position="246"/>
        <end position="265"/>
    </location>
</feature>
<protein>
    <submittedName>
        <fullName evidence="8">MFS transporter</fullName>
    </submittedName>
</protein>
<dbReference type="PANTHER" id="PTHR23517:SF2">
    <property type="entry name" value="MULTIDRUG RESISTANCE PROTEIN MDTH"/>
    <property type="match status" value="1"/>
</dbReference>
<reference evidence="8 9" key="1">
    <citation type="submission" date="2017-10" db="EMBL/GenBank/DDBJ databases">
        <title>Comparative genomics between pathogenic Norcardia.</title>
        <authorList>
            <person name="Zeng L."/>
        </authorList>
    </citation>
    <scope>NUCLEOTIDE SEQUENCE [LARGE SCALE GENOMIC DNA]</scope>
    <source>
        <strain evidence="8 9">NC_YFY_NT001</strain>
    </source>
</reference>
<feature type="transmembrane region" description="Helical" evidence="7">
    <location>
        <begin position="143"/>
        <end position="164"/>
    </location>
</feature>
<evidence type="ECO:0000256" key="6">
    <source>
        <dbReference type="ARBA" id="ARBA00023136"/>
    </source>
</evidence>
<evidence type="ECO:0000256" key="3">
    <source>
        <dbReference type="ARBA" id="ARBA00022475"/>
    </source>
</evidence>
<dbReference type="GO" id="GO:0005886">
    <property type="term" value="C:plasma membrane"/>
    <property type="evidence" value="ECO:0007669"/>
    <property type="project" value="UniProtKB-SubCell"/>
</dbReference>
<evidence type="ECO:0000256" key="4">
    <source>
        <dbReference type="ARBA" id="ARBA00022692"/>
    </source>
</evidence>
<sequence length="409" mass="42050">MAAPSRAVARLLPSGGPGRVLAATVLVNMIGYGMYLTAGVVYFTRSVHLPGGEVGLGLSVAGAVALAAGIPVGHIADRRGARGIYLCTLALGFVAMAGLCVARDFWSFLALASLGAIAYGAGPAARGPLIQEYGNDRPAEFRAYLRAVANIGISVGALLAGWAVQVDTRASYLLLIGGSAAAWAACTGIAAFLPAVAPVRAATGPRWIALRDRPYLVLTVLDGVMAVQYRVLTAAVPLWVLERVATARWSVSAVMLVNTCLVVLLQVRASRTITTPRAGGIAFRRAGVAFLLACVLFSALAWTPSWLAIPLLLGAAAVHTMGEIWHAGGGFEVSFALAPRHAVGQYQGLFGLGAGLGQAIGPALLIALCINCGVVGWLIVGAGFALCGAVVPVAVRWAERQRPAAVAVV</sequence>
<proteinExistence type="predicted"/>
<feature type="transmembrane region" description="Helical" evidence="7">
    <location>
        <begin position="170"/>
        <end position="194"/>
    </location>
</feature>
<dbReference type="EMBL" id="CP023778">
    <property type="protein sequence ID" value="ATL68178.1"/>
    <property type="molecule type" value="Genomic_DNA"/>
</dbReference>
<dbReference type="SUPFAM" id="SSF103473">
    <property type="entry name" value="MFS general substrate transporter"/>
    <property type="match status" value="1"/>
</dbReference>
<dbReference type="RefSeq" id="WP_098695279.1">
    <property type="nucleotide sequence ID" value="NZ_CP023778.1"/>
</dbReference>
<dbReference type="GeneID" id="88359706"/>
<keyword evidence="5 7" id="KW-1133">Transmembrane helix</keyword>
<feature type="transmembrane region" description="Helical" evidence="7">
    <location>
        <begin position="105"/>
        <end position="122"/>
    </location>
</feature>
<dbReference type="Gene3D" id="1.20.1250.20">
    <property type="entry name" value="MFS general substrate transporter like domains"/>
    <property type="match status" value="1"/>
</dbReference>
<evidence type="ECO:0000256" key="5">
    <source>
        <dbReference type="ARBA" id="ARBA00022989"/>
    </source>
</evidence>
<feature type="transmembrane region" description="Helical" evidence="7">
    <location>
        <begin position="286"/>
        <end position="302"/>
    </location>
</feature>
<evidence type="ECO:0000313" key="9">
    <source>
        <dbReference type="Proteomes" id="UP000221961"/>
    </source>
</evidence>
<evidence type="ECO:0000256" key="7">
    <source>
        <dbReference type="SAM" id="Phobius"/>
    </source>
</evidence>
<evidence type="ECO:0000256" key="2">
    <source>
        <dbReference type="ARBA" id="ARBA00022448"/>
    </source>
</evidence>
<feature type="transmembrane region" description="Helical" evidence="7">
    <location>
        <begin position="374"/>
        <end position="395"/>
    </location>
</feature>
<accession>A0A291RLK0</accession>
<keyword evidence="2" id="KW-0813">Transport</keyword>
<feature type="transmembrane region" description="Helical" evidence="7">
    <location>
        <begin position="83"/>
        <end position="99"/>
    </location>
</feature>
<comment type="subcellular location">
    <subcellularLocation>
        <location evidence="1">Cell membrane</location>
        <topology evidence="1">Multi-pass membrane protein</topology>
    </subcellularLocation>
</comment>
<feature type="transmembrane region" description="Helical" evidence="7">
    <location>
        <begin position="20"/>
        <end position="43"/>
    </location>
</feature>
<keyword evidence="3" id="KW-1003">Cell membrane</keyword>
<dbReference type="InterPro" id="IPR011701">
    <property type="entry name" value="MFS"/>
</dbReference>